<organism evidence="2 3">
    <name type="scientific">Sporosarcina psychrophila</name>
    <name type="common">Bacillus psychrophilus</name>
    <dbReference type="NCBI Taxonomy" id="1476"/>
    <lineage>
        <taxon>Bacteria</taxon>
        <taxon>Bacillati</taxon>
        <taxon>Bacillota</taxon>
        <taxon>Bacilli</taxon>
        <taxon>Bacillales</taxon>
        <taxon>Caryophanaceae</taxon>
        <taxon>Sporosarcina</taxon>
    </lineage>
</organism>
<protein>
    <submittedName>
        <fullName evidence="2">Uncharacterized protein</fullName>
    </submittedName>
</protein>
<dbReference type="EMBL" id="DYWT01000244">
    <property type="protein sequence ID" value="HJF33133.1"/>
    <property type="molecule type" value="Genomic_DNA"/>
</dbReference>
<sequence>MEMNLNDFMQLTCGGHNKAYAEHIRSHGEHNGAHAEHIRSHGEHNGTHAGHNRIDGHFLQQKALTN</sequence>
<name>A0A921KEE1_SPOPS</name>
<feature type="compositionally biased region" description="Basic and acidic residues" evidence="1">
    <location>
        <begin position="41"/>
        <end position="56"/>
    </location>
</feature>
<reference evidence="2" key="1">
    <citation type="journal article" date="2021" name="PeerJ">
        <title>Extensive microbial diversity within the chicken gut microbiome revealed by metagenomics and culture.</title>
        <authorList>
            <person name="Gilroy R."/>
            <person name="Ravi A."/>
            <person name="Getino M."/>
            <person name="Pursley I."/>
            <person name="Horton D.L."/>
            <person name="Alikhan N.F."/>
            <person name="Baker D."/>
            <person name="Gharbi K."/>
            <person name="Hall N."/>
            <person name="Watson M."/>
            <person name="Adriaenssens E.M."/>
            <person name="Foster-Nyarko E."/>
            <person name="Jarju S."/>
            <person name="Secka A."/>
            <person name="Antonio M."/>
            <person name="Oren A."/>
            <person name="Chaudhuri R.R."/>
            <person name="La Ragione R."/>
            <person name="Hildebrand F."/>
            <person name="Pallen M.J."/>
        </authorList>
    </citation>
    <scope>NUCLEOTIDE SEQUENCE</scope>
    <source>
        <strain evidence="2">CHK171-7178</strain>
    </source>
</reference>
<dbReference type="Proteomes" id="UP000698173">
    <property type="component" value="Unassembled WGS sequence"/>
</dbReference>
<gene>
    <name evidence="2" type="ORF">K8V56_15340</name>
</gene>
<dbReference type="AlphaFoldDB" id="A0A921KEE1"/>
<evidence type="ECO:0000256" key="1">
    <source>
        <dbReference type="SAM" id="MobiDB-lite"/>
    </source>
</evidence>
<reference evidence="2" key="2">
    <citation type="submission" date="2021-09" db="EMBL/GenBank/DDBJ databases">
        <authorList>
            <person name="Gilroy R."/>
        </authorList>
    </citation>
    <scope>NUCLEOTIDE SEQUENCE</scope>
    <source>
        <strain evidence="2">CHK171-7178</strain>
    </source>
</reference>
<comment type="caution">
    <text evidence="2">The sequence shown here is derived from an EMBL/GenBank/DDBJ whole genome shotgun (WGS) entry which is preliminary data.</text>
</comment>
<evidence type="ECO:0000313" key="2">
    <source>
        <dbReference type="EMBL" id="HJF33133.1"/>
    </source>
</evidence>
<feature type="region of interest" description="Disordered" evidence="1">
    <location>
        <begin position="41"/>
        <end position="66"/>
    </location>
</feature>
<proteinExistence type="predicted"/>
<accession>A0A921KEE1</accession>
<evidence type="ECO:0000313" key="3">
    <source>
        <dbReference type="Proteomes" id="UP000698173"/>
    </source>
</evidence>